<comment type="caution">
    <text evidence="1">The sequence shown here is derived from an EMBL/GenBank/DDBJ whole genome shotgun (WGS) entry which is preliminary data.</text>
</comment>
<dbReference type="AlphaFoldDB" id="A0A0T5XEU5"/>
<name>A0A0T5XEU5_9BACT</name>
<dbReference type="EMBL" id="ACJX03000001">
    <property type="protein sequence ID" value="KRT36462.1"/>
    <property type="molecule type" value="Genomic_DNA"/>
</dbReference>
<evidence type="ECO:0000313" key="2">
    <source>
        <dbReference type="Proteomes" id="UP000005273"/>
    </source>
</evidence>
<keyword evidence="2" id="KW-1185">Reference proteome</keyword>
<sequence length="46" mass="5306">MIVIFIPYRKRATKILLPAGKTCQRNFGSAIFTGIIIAYKFFRILN</sequence>
<organism evidence="1 2">
    <name type="scientific">Acetomicrobium hydrogeniformans ATCC BAA-1850</name>
    <dbReference type="NCBI Taxonomy" id="592015"/>
    <lineage>
        <taxon>Bacteria</taxon>
        <taxon>Thermotogati</taxon>
        <taxon>Synergistota</taxon>
        <taxon>Synergistia</taxon>
        <taxon>Synergistales</taxon>
        <taxon>Acetomicrobiaceae</taxon>
        <taxon>Acetomicrobium</taxon>
    </lineage>
</organism>
<proteinExistence type="predicted"/>
<dbReference type="Proteomes" id="UP000005273">
    <property type="component" value="Unassembled WGS sequence"/>
</dbReference>
<reference evidence="2" key="1">
    <citation type="submission" date="2012-09" db="EMBL/GenBank/DDBJ databases">
        <authorList>
            <person name="Weinstock G."/>
            <person name="Sodergren E."/>
            <person name="Clifton S."/>
            <person name="Fulton L."/>
            <person name="Fulton B."/>
            <person name="Courtney L."/>
            <person name="Fronick C."/>
            <person name="Harrison M."/>
            <person name="Strong C."/>
            <person name="Farmer C."/>
            <person name="Delehaunty K."/>
            <person name="Markovic C."/>
            <person name="Hall O."/>
            <person name="Minx P."/>
            <person name="Tomlinson C."/>
            <person name="Mitreva M."/>
            <person name="Nelson J."/>
            <person name="Hou S."/>
            <person name="Wollam A."/>
            <person name="Pepin K.H."/>
            <person name="Johnson M."/>
            <person name="Bhonagiri V."/>
            <person name="Nash W.E."/>
            <person name="Suruliraj S."/>
            <person name="Warren W."/>
            <person name="Chinwalla A."/>
            <person name="Mardis E.R."/>
            <person name="Wilson R.K."/>
        </authorList>
    </citation>
    <scope>NUCLEOTIDE SEQUENCE [LARGE SCALE GENOMIC DNA]</scope>
    <source>
        <strain evidence="2">OS1</strain>
    </source>
</reference>
<gene>
    <name evidence="1" type="ORF">HMPREF1705_04723</name>
</gene>
<evidence type="ECO:0000313" key="1">
    <source>
        <dbReference type="EMBL" id="KRT36462.1"/>
    </source>
</evidence>
<protein>
    <submittedName>
        <fullName evidence="1">Uncharacterized protein</fullName>
    </submittedName>
</protein>
<accession>A0A0T5XEU5</accession>